<protein>
    <recommendedName>
        <fullName evidence="1">DUF5648 domain-containing protein</fullName>
    </recommendedName>
</protein>
<dbReference type="EMBL" id="CAJNON010000023">
    <property type="protein sequence ID" value="CAF0805252.1"/>
    <property type="molecule type" value="Genomic_DNA"/>
</dbReference>
<evidence type="ECO:0000259" key="1">
    <source>
        <dbReference type="Pfam" id="PF18885"/>
    </source>
</evidence>
<evidence type="ECO:0000313" key="2">
    <source>
        <dbReference type="EMBL" id="CAF0805252.1"/>
    </source>
</evidence>
<dbReference type="AlphaFoldDB" id="A0A813T9I6"/>
<proteinExistence type="predicted"/>
<sequence length="180" mass="20255">MALYPSSYIVAGPVPWYKYSTNNGWRYFTTNANEIGTITPGATGHNGLGFERIECEVYDRADANRPSNTVPLYQYKHKDELRYFYTTRWQDVGTYVTGVLMGSWRSEGIAAYVYSSSQANTVPLYQYKMPGGYLFYTTDACEVGSVWPGLVGKHDFTYDKVAAYVLPKHGFLPGPVVCDN</sequence>
<dbReference type="Pfam" id="PF18885">
    <property type="entry name" value="DUF5648"/>
    <property type="match status" value="1"/>
</dbReference>
<feature type="domain" description="DUF5648" evidence="1">
    <location>
        <begin position="19"/>
        <end position="166"/>
    </location>
</feature>
<name>A0A813T9I6_9BILA</name>
<comment type="caution">
    <text evidence="2">The sequence shown here is derived from an EMBL/GenBank/DDBJ whole genome shotgun (WGS) entry which is preliminary data.</text>
</comment>
<dbReference type="InterPro" id="IPR043708">
    <property type="entry name" value="DUF5648"/>
</dbReference>
<organism evidence="2 3">
    <name type="scientific">Adineta steineri</name>
    <dbReference type="NCBI Taxonomy" id="433720"/>
    <lineage>
        <taxon>Eukaryota</taxon>
        <taxon>Metazoa</taxon>
        <taxon>Spiralia</taxon>
        <taxon>Gnathifera</taxon>
        <taxon>Rotifera</taxon>
        <taxon>Eurotatoria</taxon>
        <taxon>Bdelloidea</taxon>
        <taxon>Adinetida</taxon>
        <taxon>Adinetidae</taxon>
        <taxon>Adineta</taxon>
    </lineage>
</organism>
<evidence type="ECO:0000313" key="3">
    <source>
        <dbReference type="Proteomes" id="UP000663891"/>
    </source>
</evidence>
<gene>
    <name evidence="2" type="ORF">VCS650_LOCUS4243</name>
</gene>
<accession>A0A813T9I6</accession>
<dbReference type="Proteomes" id="UP000663891">
    <property type="component" value="Unassembled WGS sequence"/>
</dbReference>
<reference evidence="2" key="1">
    <citation type="submission" date="2021-02" db="EMBL/GenBank/DDBJ databases">
        <authorList>
            <person name="Nowell W R."/>
        </authorList>
    </citation>
    <scope>NUCLEOTIDE SEQUENCE</scope>
</reference>
<dbReference type="OrthoDB" id="9987595at2759"/>